<dbReference type="EMBL" id="CP035758">
    <property type="protein sequence ID" value="QBD79530.1"/>
    <property type="molecule type" value="Genomic_DNA"/>
</dbReference>
<protein>
    <submittedName>
        <fullName evidence="4">PadR family transcriptional regulator</fullName>
    </submittedName>
</protein>
<keyword evidence="5" id="KW-1185">Reference proteome</keyword>
<feature type="region of interest" description="Disordered" evidence="1">
    <location>
        <begin position="174"/>
        <end position="200"/>
    </location>
</feature>
<dbReference type="Proteomes" id="UP000290365">
    <property type="component" value="Chromosome"/>
</dbReference>
<accession>A0A4P6JVZ2</accession>
<evidence type="ECO:0000313" key="5">
    <source>
        <dbReference type="Proteomes" id="UP000290365"/>
    </source>
</evidence>
<dbReference type="Gene3D" id="6.10.140.190">
    <property type="match status" value="1"/>
</dbReference>
<feature type="domain" description="Transcription regulator PadR N-terminal" evidence="2">
    <location>
        <begin position="2"/>
        <end position="68"/>
    </location>
</feature>
<dbReference type="RefSeq" id="WP_129890582.1">
    <property type="nucleotide sequence ID" value="NZ_CP035758.1"/>
</dbReference>
<dbReference type="SUPFAM" id="SSF46785">
    <property type="entry name" value="Winged helix' DNA-binding domain"/>
    <property type="match status" value="1"/>
</dbReference>
<evidence type="ECO:0000256" key="1">
    <source>
        <dbReference type="SAM" id="MobiDB-lite"/>
    </source>
</evidence>
<organism evidence="4 5">
    <name type="scientific">Ktedonosporobacter rubrisoli</name>
    <dbReference type="NCBI Taxonomy" id="2509675"/>
    <lineage>
        <taxon>Bacteria</taxon>
        <taxon>Bacillati</taxon>
        <taxon>Chloroflexota</taxon>
        <taxon>Ktedonobacteria</taxon>
        <taxon>Ktedonobacterales</taxon>
        <taxon>Ktedonosporobacteraceae</taxon>
        <taxon>Ktedonosporobacter</taxon>
    </lineage>
</organism>
<dbReference type="PANTHER" id="PTHR43252:SF2">
    <property type="entry name" value="TRANSCRIPTION REGULATOR, PADR-LIKE FAMILY"/>
    <property type="match status" value="1"/>
</dbReference>
<sequence length="200" mass="22890">MGPSSGYDLKRGFDHALIPFFGAVYSQIYHELNRLHKLGWAEMEMETSSQRPARKRYTITQAGREALAAWHNQPLEKPQLRDELFLRTIFGHAAPPEALLTSFRNAIADHEQRLAFTQEEVRTHGDPLTGRPSEKGRDSDYDRYIGLVIQFERRFEEMYLGWLRESLAFLESGANQNPAPAEGHATAREEPREAPAPVDR</sequence>
<dbReference type="InterPro" id="IPR036390">
    <property type="entry name" value="WH_DNA-bd_sf"/>
</dbReference>
<feature type="domain" description="Transcription regulator PadR C-terminal" evidence="3">
    <location>
        <begin position="80"/>
        <end position="171"/>
    </location>
</feature>
<dbReference type="InterPro" id="IPR036388">
    <property type="entry name" value="WH-like_DNA-bd_sf"/>
</dbReference>
<evidence type="ECO:0000313" key="4">
    <source>
        <dbReference type="EMBL" id="QBD79530.1"/>
    </source>
</evidence>
<reference evidence="4 5" key="1">
    <citation type="submission" date="2019-01" db="EMBL/GenBank/DDBJ databases">
        <title>Ktedonosporobacter rubrisoli SCAWS-G2.</title>
        <authorList>
            <person name="Huang Y."/>
            <person name="Yan B."/>
        </authorList>
    </citation>
    <scope>NUCLEOTIDE SEQUENCE [LARGE SCALE GENOMIC DNA]</scope>
    <source>
        <strain evidence="4 5">SCAWS-G2</strain>
    </source>
</reference>
<evidence type="ECO:0000259" key="3">
    <source>
        <dbReference type="Pfam" id="PF10400"/>
    </source>
</evidence>
<proteinExistence type="predicted"/>
<dbReference type="Pfam" id="PF03551">
    <property type="entry name" value="PadR"/>
    <property type="match status" value="1"/>
</dbReference>
<dbReference type="AlphaFoldDB" id="A0A4P6JVZ2"/>
<dbReference type="Pfam" id="PF10400">
    <property type="entry name" value="Vir_act_alpha_C"/>
    <property type="match status" value="1"/>
</dbReference>
<feature type="compositionally biased region" description="Basic and acidic residues" evidence="1">
    <location>
        <begin position="116"/>
        <end position="125"/>
    </location>
</feature>
<dbReference type="InterPro" id="IPR005149">
    <property type="entry name" value="Tscrpt_reg_PadR_N"/>
</dbReference>
<feature type="compositionally biased region" description="Basic and acidic residues" evidence="1">
    <location>
        <begin position="185"/>
        <end position="200"/>
    </location>
</feature>
<dbReference type="PANTHER" id="PTHR43252">
    <property type="entry name" value="TRANSCRIPTIONAL REGULATOR YQJI"/>
    <property type="match status" value="1"/>
</dbReference>
<name>A0A4P6JVZ2_KTERU</name>
<dbReference type="KEGG" id="kbs:EPA93_27540"/>
<dbReference type="Gene3D" id="1.10.10.10">
    <property type="entry name" value="Winged helix-like DNA-binding domain superfamily/Winged helix DNA-binding domain"/>
    <property type="match status" value="1"/>
</dbReference>
<gene>
    <name evidence="4" type="ORF">EPA93_27540</name>
</gene>
<dbReference type="InterPro" id="IPR018309">
    <property type="entry name" value="Tscrpt_reg_PadR_C"/>
</dbReference>
<evidence type="ECO:0000259" key="2">
    <source>
        <dbReference type="Pfam" id="PF03551"/>
    </source>
</evidence>
<feature type="region of interest" description="Disordered" evidence="1">
    <location>
        <begin position="116"/>
        <end position="137"/>
    </location>
</feature>
<dbReference type="OrthoDB" id="8595425at2"/>